<evidence type="ECO:0000313" key="11">
    <source>
        <dbReference type="EMBL" id="SIN88949.1"/>
    </source>
</evidence>
<evidence type="ECO:0000313" key="12">
    <source>
        <dbReference type="Proteomes" id="UP000198461"/>
    </source>
</evidence>
<feature type="domain" description="Mechanosensitive ion channel transmembrane helices 2/3" evidence="10">
    <location>
        <begin position="158"/>
        <end position="199"/>
    </location>
</feature>
<evidence type="ECO:0000256" key="6">
    <source>
        <dbReference type="ARBA" id="ARBA00023136"/>
    </source>
</evidence>
<dbReference type="SUPFAM" id="SSF82689">
    <property type="entry name" value="Mechanosensitive channel protein MscS (YggB), C-terminal domain"/>
    <property type="match status" value="1"/>
</dbReference>
<dbReference type="GO" id="GO:0008381">
    <property type="term" value="F:mechanosensitive monoatomic ion channel activity"/>
    <property type="evidence" value="ECO:0007669"/>
    <property type="project" value="UniProtKB-ARBA"/>
</dbReference>
<dbReference type="EMBL" id="FSRE01000002">
    <property type="protein sequence ID" value="SIN88949.1"/>
    <property type="molecule type" value="Genomic_DNA"/>
</dbReference>
<organism evidence="11 12">
    <name type="scientific">Sulfurivirga caldicuralii</name>
    <dbReference type="NCBI Taxonomy" id="364032"/>
    <lineage>
        <taxon>Bacteria</taxon>
        <taxon>Pseudomonadati</taxon>
        <taxon>Pseudomonadota</taxon>
        <taxon>Gammaproteobacteria</taxon>
        <taxon>Thiotrichales</taxon>
        <taxon>Piscirickettsiaceae</taxon>
        <taxon>Sulfurivirga</taxon>
    </lineage>
</organism>
<dbReference type="AlphaFoldDB" id="A0A1N6F138"/>
<evidence type="ECO:0000256" key="2">
    <source>
        <dbReference type="ARBA" id="ARBA00008017"/>
    </source>
</evidence>
<dbReference type="SUPFAM" id="SSF50182">
    <property type="entry name" value="Sm-like ribonucleoproteins"/>
    <property type="match status" value="1"/>
</dbReference>
<feature type="transmembrane region" description="Helical" evidence="7">
    <location>
        <begin position="33"/>
        <end position="56"/>
    </location>
</feature>
<keyword evidence="3" id="KW-1003">Cell membrane</keyword>
<gene>
    <name evidence="11" type="ORF">SAMN05443662_0866</name>
</gene>
<keyword evidence="6 7" id="KW-0472">Membrane</keyword>
<dbReference type="InterPro" id="IPR011066">
    <property type="entry name" value="MscS_channel_C_sf"/>
</dbReference>
<dbReference type="Proteomes" id="UP000198461">
    <property type="component" value="Unassembled WGS sequence"/>
</dbReference>
<dbReference type="PANTHER" id="PTHR43634:SF2">
    <property type="entry name" value="LOW CONDUCTANCE MECHANOSENSITIVE CHANNEL YNAI"/>
    <property type="match status" value="1"/>
</dbReference>
<dbReference type="PANTHER" id="PTHR43634">
    <property type="entry name" value="OW CONDUCTANCE MECHANOSENSITIVE CHANNEL"/>
    <property type="match status" value="1"/>
</dbReference>
<dbReference type="Gene3D" id="3.30.70.100">
    <property type="match status" value="1"/>
</dbReference>
<dbReference type="InterPro" id="IPR049142">
    <property type="entry name" value="MS_channel_1st"/>
</dbReference>
<proteinExistence type="inferred from homology"/>
<evidence type="ECO:0000256" key="4">
    <source>
        <dbReference type="ARBA" id="ARBA00022692"/>
    </source>
</evidence>
<protein>
    <submittedName>
        <fullName evidence="11">MscS family membrane protein</fullName>
    </submittedName>
</protein>
<feature type="transmembrane region" description="Helical" evidence="7">
    <location>
        <begin position="83"/>
        <end position="104"/>
    </location>
</feature>
<keyword evidence="4 7" id="KW-0812">Transmembrane</keyword>
<dbReference type="RefSeq" id="WP_074201156.1">
    <property type="nucleotide sequence ID" value="NZ_FSRE01000002.1"/>
</dbReference>
<evidence type="ECO:0000259" key="9">
    <source>
        <dbReference type="Pfam" id="PF21082"/>
    </source>
</evidence>
<sequence length="382" mass="43000">MNELNEFLSFLQQQWPAAYDAWTQLLGWFDGQVWLLLAALVLVGALVVDTVQRVIIGQIHRRWCVRHPWLDAFVGGANPPLSLAIWFSALIYVLMVTLSALNIYTDGFHALISVKNSVLTLLLGWYVIRVVGRLEGYLKEVADQDPRFDRTLVEALAKVIRLTAVVITGLIVLSAFGVNVTGLLAFGGAGGLVVGLAAKDMISNLFGGLTIYLDRPFVVGDWIRSPDKDIEGTVEHIGWRRTVIRRFNKNPLYVPNGLFTNIVVENPSRMSHRRIYEKFGVRYGDQDKVAKITADIRQMLQNHPDIDQTQTIIVNFNTFADSSLECFVYCFTRTTVWVEYHQVKEAVLLQIADIVVAHGAEMAFPSQSVYFETPLQLDNRMA</sequence>
<keyword evidence="5 7" id="KW-1133">Transmembrane helix</keyword>
<dbReference type="InterPro" id="IPR006685">
    <property type="entry name" value="MscS_channel_2nd"/>
</dbReference>
<feature type="domain" description="Mechanosensitive ion channel MscS" evidence="8">
    <location>
        <begin position="200"/>
        <end position="269"/>
    </location>
</feature>
<dbReference type="InterPro" id="IPR010920">
    <property type="entry name" value="LSM_dom_sf"/>
</dbReference>
<feature type="transmembrane region" description="Helical" evidence="7">
    <location>
        <begin position="110"/>
        <end position="131"/>
    </location>
</feature>
<dbReference type="InterPro" id="IPR011014">
    <property type="entry name" value="MscS_channel_TM-2"/>
</dbReference>
<evidence type="ECO:0000256" key="1">
    <source>
        <dbReference type="ARBA" id="ARBA00004651"/>
    </source>
</evidence>
<dbReference type="GO" id="GO:0005886">
    <property type="term" value="C:plasma membrane"/>
    <property type="evidence" value="ECO:0007669"/>
    <property type="project" value="UniProtKB-SubCell"/>
</dbReference>
<dbReference type="InterPro" id="IPR023408">
    <property type="entry name" value="MscS_beta-dom_sf"/>
</dbReference>
<dbReference type="Gene3D" id="1.10.287.1260">
    <property type="match status" value="1"/>
</dbReference>
<accession>A0A1N6F138</accession>
<evidence type="ECO:0000256" key="3">
    <source>
        <dbReference type="ARBA" id="ARBA00022475"/>
    </source>
</evidence>
<dbReference type="InterPro" id="IPR049278">
    <property type="entry name" value="MS_channel_C"/>
</dbReference>
<dbReference type="STRING" id="364032.SAMN05443662_0866"/>
<feature type="domain" description="Mechanosensitive ion channel MscS C-terminal" evidence="9">
    <location>
        <begin position="279"/>
        <end position="362"/>
    </location>
</feature>
<dbReference type="Pfam" id="PF21088">
    <property type="entry name" value="MS_channel_1st"/>
    <property type="match status" value="1"/>
</dbReference>
<evidence type="ECO:0000256" key="5">
    <source>
        <dbReference type="ARBA" id="ARBA00022989"/>
    </source>
</evidence>
<evidence type="ECO:0000259" key="8">
    <source>
        <dbReference type="Pfam" id="PF00924"/>
    </source>
</evidence>
<comment type="subcellular location">
    <subcellularLocation>
        <location evidence="1">Cell membrane</location>
        <topology evidence="1">Multi-pass membrane protein</topology>
    </subcellularLocation>
</comment>
<comment type="similarity">
    <text evidence="2">Belongs to the MscS (TC 1.A.23) family.</text>
</comment>
<evidence type="ECO:0000256" key="7">
    <source>
        <dbReference type="SAM" id="Phobius"/>
    </source>
</evidence>
<name>A0A1N6F138_9GAMM</name>
<dbReference type="Pfam" id="PF00924">
    <property type="entry name" value="MS_channel_2nd"/>
    <property type="match status" value="1"/>
</dbReference>
<evidence type="ECO:0000259" key="10">
    <source>
        <dbReference type="Pfam" id="PF21088"/>
    </source>
</evidence>
<dbReference type="Pfam" id="PF21082">
    <property type="entry name" value="MS_channel_3rd"/>
    <property type="match status" value="1"/>
</dbReference>
<keyword evidence="12" id="KW-1185">Reference proteome</keyword>
<dbReference type="InterPro" id="IPR045042">
    <property type="entry name" value="YnaI-like"/>
</dbReference>
<reference evidence="11 12" key="1">
    <citation type="submission" date="2016-11" db="EMBL/GenBank/DDBJ databases">
        <authorList>
            <person name="Jaros S."/>
            <person name="Januszkiewicz K."/>
            <person name="Wedrychowicz H."/>
        </authorList>
    </citation>
    <scope>NUCLEOTIDE SEQUENCE [LARGE SCALE GENOMIC DNA]</scope>
    <source>
        <strain evidence="11 12">DSM 17737</strain>
    </source>
</reference>
<dbReference type="SUPFAM" id="SSF82861">
    <property type="entry name" value="Mechanosensitive channel protein MscS (YggB), transmembrane region"/>
    <property type="match status" value="1"/>
</dbReference>
<dbReference type="Gene3D" id="2.30.30.60">
    <property type="match status" value="1"/>
</dbReference>